<evidence type="ECO:0000313" key="4">
    <source>
        <dbReference type="Proteomes" id="UP000196694"/>
    </source>
</evidence>
<dbReference type="EMBL" id="NCQP01000002">
    <property type="protein sequence ID" value="OWJ55071.1"/>
    <property type="molecule type" value="Genomic_DNA"/>
</dbReference>
<dbReference type="Proteomes" id="UP000058613">
    <property type="component" value="Chromosome"/>
</dbReference>
<name>A0A0P0N477_9CREN</name>
<evidence type="ECO:0000313" key="1">
    <source>
        <dbReference type="EMBL" id="ALL01700.1"/>
    </source>
</evidence>
<dbReference type="OrthoDB" id="15260at2157"/>
<evidence type="ECO:0000313" key="2">
    <source>
        <dbReference type="EMBL" id="OWJ55071.1"/>
    </source>
</evidence>
<sequence length="120" mass="13163">MATEAPPHHFKRLFANRGLEVTETRSRQATLFGETVEYHSVCGLKQGSYRITVKLLPAPSATQVVINASSEEDAKKAADRLERLGFSVDTDGETVRAKTRDISLTTVSRAIDVAEEATRS</sequence>
<dbReference type="Proteomes" id="UP000196694">
    <property type="component" value="Unassembled WGS sequence"/>
</dbReference>
<dbReference type="KEGG" id="pdl:Pyrde_1657"/>
<organism evidence="1 3">
    <name type="scientific">Pyrodictium delaneyi</name>
    <dbReference type="NCBI Taxonomy" id="1273541"/>
    <lineage>
        <taxon>Archaea</taxon>
        <taxon>Thermoproteota</taxon>
        <taxon>Thermoprotei</taxon>
        <taxon>Desulfurococcales</taxon>
        <taxon>Pyrodictiaceae</taxon>
        <taxon>Pyrodictium</taxon>
    </lineage>
</organism>
<gene>
    <name evidence="2" type="ORF">Pdsh_05130</name>
    <name evidence="1" type="ORF">Pyrde_1657</name>
</gene>
<accession>A0A0P0N477</accession>
<dbReference type="EMBL" id="CP013011">
    <property type="protein sequence ID" value="ALL01700.1"/>
    <property type="molecule type" value="Genomic_DNA"/>
</dbReference>
<dbReference type="STRING" id="1273541.Pyrde_1657"/>
<dbReference type="GeneID" id="26099997"/>
<reference evidence="1 3" key="1">
    <citation type="submission" date="2015-10" db="EMBL/GenBank/DDBJ databases">
        <title>Complete genome sequence of hyperthermophilic archaeon Pyrodictium delaneyi Su06.</title>
        <authorList>
            <person name="Jung J.-H."/>
            <person name="Lin J."/>
            <person name="Holden J.F."/>
            <person name="Park C.-S."/>
        </authorList>
    </citation>
    <scope>NUCLEOTIDE SEQUENCE [LARGE SCALE GENOMIC DNA]</scope>
    <source>
        <strain evidence="1 3">Su06</strain>
    </source>
</reference>
<evidence type="ECO:0000313" key="3">
    <source>
        <dbReference type="Proteomes" id="UP000058613"/>
    </source>
</evidence>
<proteinExistence type="predicted"/>
<keyword evidence="4" id="KW-1185">Reference proteome</keyword>
<dbReference type="AlphaFoldDB" id="A0A0P0N477"/>
<protein>
    <submittedName>
        <fullName evidence="1">Uncharacterized protein</fullName>
    </submittedName>
</protein>
<dbReference type="RefSeq" id="WP_055409877.1">
    <property type="nucleotide sequence ID" value="NZ_CP013011.1"/>
</dbReference>
<reference evidence="2 4" key="2">
    <citation type="submission" date="2017-05" db="EMBL/GenBank/DDBJ databases">
        <title>The draft genome of the hyperthermophilic archaeon 'Pyrodictium delaneyi strain Hulk', an iron and nitrate reducer, reveals the capacity for sulfate reduction.</title>
        <authorList>
            <person name="Demey L.M."/>
            <person name="Miller C."/>
            <person name="Manzella M."/>
            <person name="Reguera G."/>
            <person name="Kashefi K."/>
        </authorList>
    </citation>
    <scope>NUCLEOTIDE SEQUENCE [LARGE SCALE GENOMIC DNA]</scope>
    <source>
        <strain evidence="2 4">Hulk</strain>
    </source>
</reference>